<evidence type="ECO:0000256" key="1">
    <source>
        <dbReference type="SAM" id="SignalP"/>
    </source>
</evidence>
<sequence>MRMPFLLLTMALVTLAACTSERDYYGDRWQHGDPLLRRAPYYPDGYRRSGACEPADALAQGRRAGLRSPAVRDVTPDRVVVGGYGGQIVLRNRPGCPYARY</sequence>
<evidence type="ECO:0008006" key="4">
    <source>
        <dbReference type="Google" id="ProtNLM"/>
    </source>
</evidence>
<name>A0A2G9WRI9_9HYPH</name>
<evidence type="ECO:0000313" key="2">
    <source>
        <dbReference type="EMBL" id="PIO97328.1"/>
    </source>
</evidence>
<proteinExistence type="predicted"/>
<keyword evidence="3" id="KW-1185">Reference proteome</keyword>
<reference evidence="2 3" key="1">
    <citation type="submission" date="2017-08" db="EMBL/GenBank/DDBJ databases">
        <title>Pleomorphomonas carboxidotrophicus sp. nov., a new mesophilic hydrogenogenic carboxidotroph.</title>
        <authorList>
            <person name="Esquivel-Elizondo S."/>
            <person name="Krajmalnik-Brown R."/>
            <person name="Maldonado J."/>
        </authorList>
    </citation>
    <scope>NUCLEOTIDE SEQUENCE [LARGE SCALE GENOMIC DNA]</scope>
    <source>
        <strain evidence="2 3">SVCO-16</strain>
    </source>
</reference>
<dbReference type="OrthoDB" id="8453806at2"/>
<feature type="chain" id="PRO_5013735551" description="Lipoprotein" evidence="1">
    <location>
        <begin position="17"/>
        <end position="101"/>
    </location>
</feature>
<dbReference type="RefSeq" id="WP_100082498.1">
    <property type="nucleotide sequence ID" value="NZ_NQVN01000019.1"/>
</dbReference>
<gene>
    <name evidence="2" type="ORF">CJ014_21215</name>
</gene>
<dbReference type="EMBL" id="NQVN01000019">
    <property type="protein sequence ID" value="PIO97328.1"/>
    <property type="molecule type" value="Genomic_DNA"/>
</dbReference>
<accession>A0A2G9WRI9</accession>
<keyword evidence="1" id="KW-0732">Signal</keyword>
<feature type="signal peptide" evidence="1">
    <location>
        <begin position="1"/>
        <end position="16"/>
    </location>
</feature>
<comment type="caution">
    <text evidence="2">The sequence shown here is derived from an EMBL/GenBank/DDBJ whole genome shotgun (WGS) entry which is preliminary data.</text>
</comment>
<dbReference type="PROSITE" id="PS51257">
    <property type="entry name" value="PROKAR_LIPOPROTEIN"/>
    <property type="match status" value="1"/>
</dbReference>
<dbReference type="AlphaFoldDB" id="A0A2G9WRI9"/>
<protein>
    <recommendedName>
        <fullName evidence="4">Lipoprotein</fullName>
    </recommendedName>
</protein>
<organism evidence="2 3">
    <name type="scientific">Pleomorphomonas carboxyditropha</name>
    <dbReference type="NCBI Taxonomy" id="2023338"/>
    <lineage>
        <taxon>Bacteria</taxon>
        <taxon>Pseudomonadati</taxon>
        <taxon>Pseudomonadota</taxon>
        <taxon>Alphaproteobacteria</taxon>
        <taxon>Hyphomicrobiales</taxon>
        <taxon>Pleomorphomonadaceae</taxon>
        <taxon>Pleomorphomonas</taxon>
    </lineage>
</organism>
<dbReference type="Proteomes" id="UP000231070">
    <property type="component" value="Unassembled WGS sequence"/>
</dbReference>
<evidence type="ECO:0000313" key="3">
    <source>
        <dbReference type="Proteomes" id="UP000231070"/>
    </source>
</evidence>